<keyword evidence="3" id="KW-1185">Reference proteome</keyword>
<keyword evidence="1" id="KW-0732">Signal</keyword>
<proteinExistence type="predicted"/>
<evidence type="ECO:0008006" key="4">
    <source>
        <dbReference type="Google" id="ProtNLM"/>
    </source>
</evidence>
<feature type="chain" id="PRO_5022005165" description="DUF3316 domain-containing protein" evidence="1">
    <location>
        <begin position="21"/>
        <end position="143"/>
    </location>
</feature>
<dbReference type="EMBL" id="BJXK01000007">
    <property type="protein sequence ID" value="GEM79801.1"/>
    <property type="molecule type" value="Genomic_DNA"/>
</dbReference>
<dbReference type="OrthoDB" id="6267264at2"/>
<name>A0A511QR52_9VIBR</name>
<reference evidence="2 3" key="1">
    <citation type="submission" date="2019-07" db="EMBL/GenBank/DDBJ databases">
        <title>Whole genome shotgun sequence of Vibrio superstes NBRC 103154.</title>
        <authorList>
            <person name="Hosoyama A."/>
            <person name="Uohara A."/>
            <person name="Ohji S."/>
            <person name="Ichikawa N."/>
        </authorList>
    </citation>
    <scope>NUCLEOTIDE SEQUENCE [LARGE SCALE GENOMIC DNA]</scope>
    <source>
        <strain evidence="2 3">NBRC 103154</strain>
    </source>
</reference>
<evidence type="ECO:0000256" key="1">
    <source>
        <dbReference type="SAM" id="SignalP"/>
    </source>
</evidence>
<feature type="signal peptide" evidence="1">
    <location>
        <begin position="1"/>
        <end position="20"/>
    </location>
</feature>
<evidence type="ECO:0000313" key="3">
    <source>
        <dbReference type="Proteomes" id="UP000321113"/>
    </source>
</evidence>
<dbReference type="RefSeq" id="WP_119009980.1">
    <property type="nucleotide sequence ID" value="NZ_BJXK01000007.1"/>
</dbReference>
<organism evidence="2 3">
    <name type="scientific">Vibrio superstes NBRC 103154</name>
    <dbReference type="NCBI Taxonomy" id="1219062"/>
    <lineage>
        <taxon>Bacteria</taxon>
        <taxon>Pseudomonadati</taxon>
        <taxon>Pseudomonadota</taxon>
        <taxon>Gammaproteobacteria</taxon>
        <taxon>Vibrionales</taxon>
        <taxon>Vibrionaceae</taxon>
        <taxon>Vibrio</taxon>
    </lineage>
</organism>
<evidence type="ECO:0000313" key="2">
    <source>
        <dbReference type="EMBL" id="GEM79801.1"/>
    </source>
</evidence>
<dbReference type="Proteomes" id="UP000321113">
    <property type="component" value="Unassembled WGS sequence"/>
</dbReference>
<protein>
    <recommendedName>
        <fullName evidence="4">DUF3316 domain-containing protein</fullName>
    </recommendedName>
</protein>
<sequence>MKLIKKALPMIAVCSTLAFAQGAVAKNITHQGDFEDQMSQIEQVFESEVYVASDSEFNRSSVTLDIEKEMNDIYVTTDEAEALGLTKSLSFHVYSVISVQQVSDTIAKMIHRDAPTYFSVELYSNPMGRSDMVEYVAKVTEYQ</sequence>
<accession>A0A511QR52</accession>
<comment type="caution">
    <text evidence="2">The sequence shown here is derived from an EMBL/GenBank/DDBJ whole genome shotgun (WGS) entry which is preliminary data.</text>
</comment>
<dbReference type="AlphaFoldDB" id="A0A511QR52"/>
<gene>
    <name evidence="2" type="ORF">VSU01S_20460</name>
</gene>